<organism evidence="1 2">
    <name type="scientific">Aneurinibacillus aneurinilyticus</name>
    <name type="common">Bacillus aneurinolyticus</name>
    <dbReference type="NCBI Taxonomy" id="1391"/>
    <lineage>
        <taxon>Bacteria</taxon>
        <taxon>Bacillati</taxon>
        <taxon>Bacillota</taxon>
        <taxon>Bacilli</taxon>
        <taxon>Bacillales</taxon>
        <taxon>Paenibacillaceae</taxon>
        <taxon>Aneurinibacillus group</taxon>
        <taxon>Aneurinibacillus</taxon>
    </lineage>
</organism>
<accession>A0A848D0S9</accession>
<comment type="caution">
    <text evidence="1">The sequence shown here is derived from an EMBL/GenBank/DDBJ whole genome shotgun (WGS) entry which is preliminary data.</text>
</comment>
<dbReference type="RefSeq" id="WP_168976493.1">
    <property type="nucleotide sequence ID" value="NZ_JABAGO010000062.1"/>
</dbReference>
<dbReference type="Proteomes" id="UP000561326">
    <property type="component" value="Unassembled WGS sequence"/>
</dbReference>
<reference evidence="1 2" key="1">
    <citation type="submission" date="2020-04" db="EMBL/GenBank/DDBJ databases">
        <authorList>
            <person name="Hitch T.C.A."/>
            <person name="Wylensek D."/>
            <person name="Clavel T."/>
        </authorList>
    </citation>
    <scope>NUCLEOTIDE SEQUENCE [LARGE SCALE GENOMIC DNA]</scope>
    <source>
        <strain evidence="1 2">WB01_D5_05</strain>
    </source>
</reference>
<evidence type="ECO:0000313" key="1">
    <source>
        <dbReference type="EMBL" id="NMF01019.1"/>
    </source>
</evidence>
<proteinExistence type="predicted"/>
<gene>
    <name evidence="1" type="ORF">HF838_22665</name>
</gene>
<dbReference type="EMBL" id="JABAGO010000062">
    <property type="protein sequence ID" value="NMF01019.1"/>
    <property type="molecule type" value="Genomic_DNA"/>
</dbReference>
<dbReference type="AlphaFoldDB" id="A0A848D0S9"/>
<sequence length="188" mass="21859">MDIHPFQVIQHGRHAIQKKKDIYSFISQKELDAIRPDLVAYTKFSGVEYDATRQQIEKHDIYIIDPAGVDELAAHIRRENMTDTQERHRRMEADRGLEKAKERIMHDIGKFAGFDNYDMALNNRTTNDLDRYYWMTQQMEYLREVIQFGINRSDDVAAGTTEYGIEATLPKAKGENSDPVFRAACNNL</sequence>
<protein>
    <submittedName>
        <fullName evidence="1">Uncharacterized protein</fullName>
    </submittedName>
</protein>
<evidence type="ECO:0000313" key="2">
    <source>
        <dbReference type="Proteomes" id="UP000561326"/>
    </source>
</evidence>
<name>A0A848D0S9_ANEAE</name>